<keyword evidence="1" id="KW-0472">Membrane</keyword>
<dbReference type="AlphaFoldDB" id="A0A0F9YKY1"/>
<evidence type="ECO:0000313" key="2">
    <source>
        <dbReference type="EMBL" id="KKP32154.1"/>
    </source>
</evidence>
<proteinExistence type="predicted"/>
<name>A0A0F9YKY1_9BACT</name>
<feature type="transmembrane region" description="Helical" evidence="1">
    <location>
        <begin position="327"/>
        <end position="344"/>
    </location>
</feature>
<protein>
    <submittedName>
        <fullName evidence="2">Uncharacterized protein</fullName>
    </submittedName>
</protein>
<keyword evidence="1" id="KW-1133">Transmembrane helix</keyword>
<evidence type="ECO:0000256" key="1">
    <source>
        <dbReference type="SAM" id="Phobius"/>
    </source>
</evidence>
<dbReference type="EMBL" id="LBOI01000002">
    <property type="protein sequence ID" value="KKP32154.1"/>
    <property type="molecule type" value="Genomic_DNA"/>
</dbReference>
<gene>
    <name evidence="2" type="ORF">UR21_C0002G0073</name>
</gene>
<feature type="transmembrane region" description="Helical" evidence="1">
    <location>
        <begin position="391"/>
        <end position="412"/>
    </location>
</feature>
<dbReference type="Proteomes" id="UP000034803">
    <property type="component" value="Unassembled WGS sequence"/>
</dbReference>
<comment type="caution">
    <text evidence="2">The sequence shown here is derived from an EMBL/GenBank/DDBJ whole genome shotgun (WGS) entry which is preliminary data.</text>
</comment>
<accession>A0A0F9YKY1</accession>
<evidence type="ECO:0000313" key="3">
    <source>
        <dbReference type="Proteomes" id="UP000034803"/>
    </source>
</evidence>
<organism evidence="2 3">
    <name type="scientific">Candidatus Woesebacteria bacterium GW2011_GWC2_31_9</name>
    <dbReference type="NCBI Taxonomy" id="1618586"/>
    <lineage>
        <taxon>Bacteria</taxon>
        <taxon>Candidatus Woeseibacteriota</taxon>
    </lineage>
</organism>
<feature type="transmembrane region" description="Helical" evidence="1">
    <location>
        <begin position="418"/>
        <end position="438"/>
    </location>
</feature>
<reference evidence="2 3" key="1">
    <citation type="journal article" date="2015" name="Nature">
        <title>rRNA introns, odd ribosomes, and small enigmatic genomes across a large radiation of phyla.</title>
        <authorList>
            <person name="Brown C.T."/>
            <person name="Hug L.A."/>
            <person name="Thomas B.C."/>
            <person name="Sharon I."/>
            <person name="Castelle C.J."/>
            <person name="Singh A."/>
            <person name="Wilkins M.J."/>
            <person name="Williams K.H."/>
            <person name="Banfield J.F."/>
        </authorList>
    </citation>
    <scope>NUCLEOTIDE SEQUENCE [LARGE SCALE GENOMIC DNA]</scope>
</reference>
<sequence>MANLNINGTNLVKEILLASKYKEQEKEEVIKTTKTASALAFVYEKARNAVEFRADHLIRQAAIERILRRRLFLNQDSEKIALLLVRELSWAKYLNKESISSSKVTLLTGIIEKYRLVLKSADQNLKDTLVGLCSCEIEENVSFNPINQILINFVSSSILPRIDFGEDDKSTKSMQVYIATERSFAKNSEILISFRLLKVLDPDWKGPKESLLENDISKLFQTLTIIDNHLNYKYKDLLRRKVTQMTPPFNLIRELVENSPESFEKITSNLSLLEEKATEILEIRYRQTQDKVMRASKRSIVYIFLTKMVLAILIEVPFDIFFGKVNYLVLGINIIFPPSLMFLLNSSVRLPEKTNTDLIIEKVNEYLYLNEEDLKTEKVKTILYKGKAEKVFYYTFLFTSILILLGLLWILNLLHFNPISQIIFLFFLCVVSFFAFRVREISKDYLIKDSERESFFETLLDYLFLPIVKIGQWLSNQIAKINILSFIFDFIIEAPLKTFLEILEDWLHFVRVKKEEILS</sequence>
<feature type="transmembrane region" description="Helical" evidence="1">
    <location>
        <begin position="300"/>
        <end position="321"/>
    </location>
</feature>
<keyword evidence="1" id="KW-0812">Transmembrane</keyword>